<dbReference type="PANTHER" id="PTHR24220:SF86">
    <property type="entry name" value="ABC TRANSPORTER ABCH.1"/>
    <property type="match status" value="1"/>
</dbReference>
<dbReference type="InterPro" id="IPR003439">
    <property type="entry name" value="ABC_transporter-like_ATP-bd"/>
</dbReference>
<evidence type="ECO:0000256" key="1">
    <source>
        <dbReference type="ARBA" id="ARBA00022448"/>
    </source>
</evidence>
<dbReference type="GeneID" id="14310152"/>
<dbReference type="InParanoid" id="L0HDM4"/>
<dbReference type="RefSeq" id="WP_015284860.1">
    <property type="nucleotide sequence ID" value="NC_019943.1"/>
</dbReference>
<evidence type="ECO:0000313" key="5">
    <source>
        <dbReference type="EMBL" id="AGB01896.1"/>
    </source>
</evidence>
<dbReference type="InterPro" id="IPR017871">
    <property type="entry name" value="ABC_transporter-like_CS"/>
</dbReference>
<dbReference type="GO" id="GO:0016887">
    <property type="term" value="F:ATP hydrolysis activity"/>
    <property type="evidence" value="ECO:0007669"/>
    <property type="project" value="InterPro"/>
</dbReference>
<dbReference type="OrthoDB" id="31298at2157"/>
<dbReference type="GO" id="GO:0005524">
    <property type="term" value="F:ATP binding"/>
    <property type="evidence" value="ECO:0007669"/>
    <property type="project" value="UniProtKB-KW"/>
</dbReference>
<keyword evidence="2" id="KW-0547">Nucleotide-binding</keyword>
<dbReference type="InterPro" id="IPR027417">
    <property type="entry name" value="P-loop_NTPase"/>
</dbReference>
<evidence type="ECO:0000313" key="6">
    <source>
        <dbReference type="Proteomes" id="UP000010824"/>
    </source>
</evidence>
<evidence type="ECO:0000259" key="4">
    <source>
        <dbReference type="PROSITE" id="PS50893"/>
    </source>
</evidence>
<reference evidence="6" key="1">
    <citation type="submission" date="2011-12" db="EMBL/GenBank/DDBJ databases">
        <title>Complete sequence of Methanoregula formicicum SMSP.</title>
        <authorList>
            <person name="Lucas S."/>
            <person name="Han J."/>
            <person name="Lapidus A."/>
            <person name="Cheng J.-F."/>
            <person name="Goodwin L."/>
            <person name="Pitluck S."/>
            <person name="Peters L."/>
            <person name="Ovchinnikova G."/>
            <person name="Teshima H."/>
            <person name="Detter J.C."/>
            <person name="Han C."/>
            <person name="Tapia R."/>
            <person name="Land M."/>
            <person name="Hauser L."/>
            <person name="Kyrpides N."/>
            <person name="Ivanova N."/>
            <person name="Pagani I."/>
            <person name="Imachi H."/>
            <person name="Tamaki H."/>
            <person name="Sekiguchi Y."/>
            <person name="Kamagata Y."/>
            <person name="Cadillo-Quiroz H."/>
            <person name="Zinder S."/>
            <person name="Liu W.-T."/>
            <person name="Woyke T."/>
        </authorList>
    </citation>
    <scope>NUCLEOTIDE SEQUENCE [LARGE SCALE GENOMIC DNA]</scope>
    <source>
        <strain evidence="6">DSM 22288 / NBRC 105244 / SMSP</strain>
    </source>
</reference>
<dbReference type="SUPFAM" id="SSF52540">
    <property type="entry name" value="P-loop containing nucleoside triphosphate hydrolases"/>
    <property type="match status" value="1"/>
</dbReference>
<keyword evidence="1" id="KW-0813">Transport</keyword>
<dbReference type="InterPro" id="IPR003593">
    <property type="entry name" value="AAA+_ATPase"/>
</dbReference>
<gene>
    <name evidence="5" type="ordered locus">Metfor_0839</name>
</gene>
<dbReference type="KEGG" id="mfo:Metfor_0839"/>
<sequence precursor="true">MCTTIEADHLGKVYRGSIPALGEASFTIGKGEFVTLIGRSGSGKSTLLNILGCLDSPSSGSLTLDGEPVDFRDPARLVSIRRQKIGFIFQQFNLLPHLTAQENVEYPMLFNYREPEVRARTAGGLLERVGLGGRRDHYPAELSGGEQQRVAIARALVSNPPIILADEPTGNLDQKTSGEIFSLMQEIGRERKATFFIVTHEREFGEYADRSFRLVDGKVAAI</sequence>
<dbReference type="PROSITE" id="PS00211">
    <property type="entry name" value="ABC_TRANSPORTER_1"/>
    <property type="match status" value="1"/>
</dbReference>
<keyword evidence="6" id="KW-1185">Reference proteome</keyword>
<dbReference type="InterPro" id="IPR017911">
    <property type="entry name" value="MacB-like_ATP-bd"/>
</dbReference>
<dbReference type="eggNOG" id="arCOG00922">
    <property type="taxonomic scope" value="Archaea"/>
</dbReference>
<dbReference type="GO" id="GO:0022857">
    <property type="term" value="F:transmembrane transporter activity"/>
    <property type="evidence" value="ECO:0007669"/>
    <property type="project" value="UniProtKB-ARBA"/>
</dbReference>
<dbReference type="Proteomes" id="UP000010824">
    <property type="component" value="Chromosome"/>
</dbReference>
<dbReference type="PANTHER" id="PTHR24220">
    <property type="entry name" value="IMPORT ATP-BINDING PROTEIN"/>
    <property type="match status" value="1"/>
</dbReference>
<dbReference type="GO" id="GO:0005886">
    <property type="term" value="C:plasma membrane"/>
    <property type="evidence" value="ECO:0007669"/>
    <property type="project" value="TreeGrafter"/>
</dbReference>
<name>L0HDM4_METFS</name>
<dbReference type="SMART" id="SM00382">
    <property type="entry name" value="AAA"/>
    <property type="match status" value="1"/>
</dbReference>
<keyword evidence="3" id="KW-0067">ATP-binding</keyword>
<evidence type="ECO:0000256" key="3">
    <source>
        <dbReference type="ARBA" id="ARBA00022840"/>
    </source>
</evidence>
<dbReference type="HOGENOM" id="CLU_000604_1_22_2"/>
<dbReference type="AlphaFoldDB" id="L0HDM4"/>
<accession>L0HDM4</accession>
<feature type="domain" description="ABC transporter" evidence="4">
    <location>
        <begin position="5"/>
        <end position="222"/>
    </location>
</feature>
<dbReference type="STRING" id="593750.Metfor_0839"/>
<proteinExistence type="predicted"/>
<dbReference type="FunFam" id="3.40.50.300:FF:000032">
    <property type="entry name" value="Export ABC transporter ATP-binding protein"/>
    <property type="match status" value="1"/>
</dbReference>
<dbReference type="InterPro" id="IPR015854">
    <property type="entry name" value="ABC_transpr_LolD-like"/>
</dbReference>
<protein>
    <submittedName>
        <fullName evidence="5">ABC-type antimicrobial peptide transport system, ATPase component</fullName>
    </submittedName>
</protein>
<dbReference type="Pfam" id="PF00005">
    <property type="entry name" value="ABC_tran"/>
    <property type="match status" value="1"/>
</dbReference>
<evidence type="ECO:0000256" key="2">
    <source>
        <dbReference type="ARBA" id="ARBA00022741"/>
    </source>
</evidence>
<dbReference type="CDD" id="cd03255">
    <property type="entry name" value="ABC_MJ0796_LolCDE_FtsE"/>
    <property type="match status" value="1"/>
</dbReference>
<dbReference type="Gene3D" id="3.40.50.300">
    <property type="entry name" value="P-loop containing nucleotide triphosphate hydrolases"/>
    <property type="match status" value="1"/>
</dbReference>
<reference evidence="5 6" key="2">
    <citation type="journal article" date="2014" name="Genome Announc.">
        <title>Complete Genome Sequence of Methanoregula formicica SMSPT, a Mesophilic Hydrogenotrophic Methanogen Isolated from a Methanogenic Upflow Anaerobic Sludge Blanket Reactor.</title>
        <authorList>
            <person name="Yamamoto K."/>
            <person name="Tamaki H."/>
            <person name="Cadillo-Quiroz H."/>
            <person name="Imachi H."/>
            <person name="Kyrpides N."/>
            <person name="Woyke T."/>
            <person name="Goodwin L."/>
            <person name="Zinder S.H."/>
            <person name="Kamagata Y."/>
            <person name="Liu W.T."/>
        </authorList>
    </citation>
    <scope>NUCLEOTIDE SEQUENCE [LARGE SCALE GENOMIC DNA]</scope>
    <source>
        <strain evidence="6">DSM 22288 / NBRC 105244 / SMSP</strain>
    </source>
</reference>
<dbReference type="PROSITE" id="PS50893">
    <property type="entry name" value="ABC_TRANSPORTER_2"/>
    <property type="match status" value="1"/>
</dbReference>
<organism evidence="5 6">
    <name type="scientific">Methanoregula formicica (strain DSM 22288 / NBRC 105244 / SMSP)</name>
    <dbReference type="NCBI Taxonomy" id="593750"/>
    <lineage>
        <taxon>Archaea</taxon>
        <taxon>Methanobacteriati</taxon>
        <taxon>Methanobacteriota</taxon>
        <taxon>Stenosarchaea group</taxon>
        <taxon>Methanomicrobia</taxon>
        <taxon>Methanomicrobiales</taxon>
        <taxon>Methanoregulaceae</taxon>
        <taxon>Methanoregula</taxon>
    </lineage>
</organism>
<dbReference type="EMBL" id="CP003167">
    <property type="protein sequence ID" value="AGB01896.1"/>
    <property type="molecule type" value="Genomic_DNA"/>
</dbReference>
<dbReference type="GO" id="GO:0098796">
    <property type="term" value="C:membrane protein complex"/>
    <property type="evidence" value="ECO:0007669"/>
    <property type="project" value="UniProtKB-ARBA"/>
</dbReference>